<dbReference type="Proteomes" id="UP001143328">
    <property type="component" value="Unassembled WGS sequence"/>
</dbReference>
<comment type="cofactor">
    <cofactor evidence="1">
        <name>Mg(2+)</name>
        <dbReference type="ChEBI" id="CHEBI:18420"/>
    </cofactor>
</comment>
<dbReference type="GO" id="GO:0016787">
    <property type="term" value="F:hydrolase activity"/>
    <property type="evidence" value="ECO:0007669"/>
    <property type="project" value="UniProtKB-KW"/>
</dbReference>
<dbReference type="CDD" id="cd04688">
    <property type="entry name" value="NUDIX_Hydrolase"/>
    <property type="match status" value="1"/>
</dbReference>
<evidence type="ECO:0000256" key="2">
    <source>
        <dbReference type="ARBA" id="ARBA00022801"/>
    </source>
</evidence>
<evidence type="ECO:0000313" key="5">
    <source>
        <dbReference type="Proteomes" id="UP001143328"/>
    </source>
</evidence>
<dbReference type="InterPro" id="IPR000086">
    <property type="entry name" value="NUDIX_hydrolase_dom"/>
</dbReference>
<organism evidence="4 5">
    <name type="scientific">Pseudomonas turukhanskensis</name>
    <dbReference type="NCBI Taxonomy" id="1806536"/>
    <lineage>
        <taxon>Bacteria</taxon>
        <taxon>Pseudomonadati</taxon>
        <taxon>Pseudomonadota</taxon>
        <taxon>Gammaproteobacteria</taxon>
        <taxon>Pseudomonadales</taxon>
        <taxon>Pseudomonadaceae</taxon>
        <taxon>Pseudomonas</taxon>
    </lineage>
</organism>
<dbReference type="RefSeq" id="WP_271194090.1">
    <property type="nucleotide sequence ID" value="NZ_BSFN01000002.1"/>
</dbReference>
<dbReference type="PANTHER" id="PTHR43046">
    <property type="entry name" value="GDP-MANNOSE MANNOSYL HYDROLASE"/>
    <property type="match status" value="1"/>
</dbReference>
<proteinExistence type="predicted"/>
<sequence>MPPYIRPLAICIFHNDGKILVNHFQDGAPDRSFFRPIGGGIEFGERSRDAVVREVEEELGLAIHNVQLIGTLESIFTYAGKPGHEIVQVYDARFDDAAVYEKPWLAGCESDGAKFRAVWCGSLSFTEAARLVPEGLLELLVTAGLLR</sequence>
<dbReference type="PROSITE" id="PS00893">
    <property type="entry name" value="NUDIX_BOX"/>
    <property type="match status" value="1"/>
</dbReference>
<dbReference type="AlphaFoldDB" id="A0A9W6K1K6"/>
<dbReference type="Gene3D" id="3.90.79.10">
    <property type="entry name" value="Nucleoside Triphosphate Pyrophosphohydrolase"/>
    <property type="match status" value="1"/>
</dbReference>
<gene>
    <name evidence="4" type="ORF">GCM10017655_09020</name>
</gene>
<protein>
    <submittedName>
        <fullName evidence="4">NUDIX hydrolase</fullName>
    </submittedName>
</protein>
<dbReference type="InterPro" id="IPR020084">
    <property type="entry name" value="NUDIX_hydrolase_CS"/>
</dbReference>
<comment type="caution">
    <text evidence="4">The sequence shown here is derived from an EMBL/GenBank/DDBJ whole genome shotgun (WGS) entry which is preliminary data.</text>
</comment>
<reference evidence="4" key="2">
    <citation type="submission" date="2023-01" db="EMBL/GenBank/DDBJ databases">
        <authorList>
            <person name="Sun Q."/>
            <person name="Evtushenko L."/>
        </authorList>
    </citation>
    <scope>NUCLEOTIDE SEQUENCE</scope>
    <source>
        <strain evidence="4">VKM B-2935</strain>
    </source>
</reference>
<accession>A0A9W6K1K6</accession>
<keyword evidence="5" id="KW-1185">Reference proteome</keyword>
<dbReference type="InterPro" id="IPR015797">
    <property type="entry name" value="NUDIX_hydrolase-like_dom_sf"/>
</dbReference>
<dbReference type="SUPFAM" id="SSF55811">
    <property type="entry name" value="Nudix"/>
    <property type="match status" value="1"/>
</dbReference>
<evidence type="ECO:0000256" key="1">
    <source>
        <dbReference type="ARBA" id="ARBA00001946"/>
    </source>
</evidence>
<dbReference type="Pfam" id="PF00293">
    <property type="entry name" value="NUDIX"/>
    <property type="match status" value="1"/>
</dbReference>
<keyword evidence="2 4" id="KW-0378">Hydrolase</keyword>
<feature type="domain" description="Nudix hydrolase" evidence="3">
    <location>
        <begin position="3"/>
        <end position="147"/>
    </location>
</feature>
<name>A0A9W6K1K6_9PSED</name>
<evidence type="ECO:0000313" key="4">
    <source>
        <dbReference type="EMBL" id="GLK87840.1"/>
    </source>
</evidence>
<evidence type="ECO:0000259" key="3">
    <source>
        <dbReference type="PROSITE" id="PS51462"/>
    </source>
</evidence>
<dbReference type="PROSITE" id="PS51462">
    <property type="entry name" value="NUDIX"/>
    <property type="match status" value="1"/>
</dbReference>
<dbReference type="PANTHER" id="PTHR43046:SF14">
    <property type="entry name" value="MUTT_NUDIX FAMILY PROTEIN"/>
    <property type="match status" value="1"/>
</dbReference>
<dbReference type="EMBL" id="BSFN01000002">
    <property type="protein sequence ID" value="GLK87840.1"/>
    <property type="molecule type" value="Genomic_DNA"/>
</dbReference>
<reference evidence="4" key="1">
    <citation type="journal article" date="2014" name="Int. J. Syst. Evol. Microbiol.">
        <title>Complete genome sequence of Corynebacterium casei LMG S-19264T (=DSM 44701T), isolated from a smear-ripened cheese.</title>
        <authorList>
            <consortium name="US DOE Joint Genome Institute (JGI-PGF)"/>
            <person name="Walter F."/>
            <person name="Albersmeier A."/>
            <person name="Kalinowski J."/>
            <person name="Ruckert C."/>
        </authorList>
    </citation>
    <scope>NUCLEOTIDE SEQUENCE</scope>
    <source>
        <strain evidence="4">VKM B-2935</strain>
    </source>
</reference>